<dbReference type="Pfam" id="PF13392">
    <property type="entry name" value="HNH_3"/>
    <property type="match status" value="1"/>
</dbReference>
<evidence type="ECO:0000259" key="2">
    <source>
        <dbReference type="Pfam" id="PF13392"/>
    </source>
</evidence>
<feature type="region of interest" description="Disordered" evidence="1">
    <location>
        <begin position="67"/>
        <end position="100"/>
    </location>
</feature>
<dbReference type="Proteomes" id="UP000012081">
    <property type="component" value="Unassembled WGS sequence"/>
</dbReference>
<dbReference type="OrthoDB" id="6631788at2"/>
<dbReference type="STRING" id="1300222.I532_04020"/>
<evidence type="ECO:0000313" key="3">
    <source>
        <dbReference type="EMBL" id="EMT54742.1"/>
    </source>
</evidence>
<gene>
    <name evidence="3" type="ORF">I532_04020</name>
</gene>
<proteinExistence type="predicted"/>
<protein>
    <recommendedName>
        <fullName evidence="2">HNH nuclease domain-containing protein</fullName>
    </recommendedName>
</protein>
<dbReference type="InterPro" id="IPR003615">
    <property type="entry name" value="HNH_nuc"/>
</dbReference>
<dbReference type="AlphaFoldDB" id="M8DMN8"/>
<accession>M8DMN8</accession>
<comment type="caution">
    <text evidence="3">The sequence shown here is derived from an EMBL/GenBank/DDBJ whole genome shotgun (WGS) entry which is preliminary data.</text>
</comment>
<keyword evidence="4" id="KW-1185">Reference proteome</keyword>
<dbReference type="InterPro" id="IPR044925">
    <property type="entry name" value="His-Me_finger_sf"/>
</dbReference>
<dbReference type="EMBL" id="APBN01000001">
    <property type="protein sequence ID" value="EMT54742.1"/>
    <property type="molecule type" value="Genomic_DNA"/>
</dbReference>
<organism evidence="3 4">
    <name type="scientific">Brevibacillus borstelensis AK1</name>
    <dbReference type="NCBI Taxonomy" id="1300222"/>
    <lineage>
        <taxon>Bacteria</taxon>
        <taxon>Bacillati</taxon>
        <taxon>Bacillota</taxon>
        <taxon>Bacilli</taxon>
        <taxon>Bacillales</taxon>
        <taxon>Paenibacillaceae</taxon>
        <taxon>Brevibacillus</taxon>
    </lineage>
</organism>
<reference evidence="3 4" key="1">
    <citation type="submission" date="2013-03" db="EMBL/GenBank/DDBJ databases">
        <title>Assembly of a new bacterial strain Brevibacillus borstelensis AK1.</title>
        <authorList>
            <person name="Rajan I."/>
            <person name="PoliReddy D."/>
            <person name="Sugumar T."/>
            <person name="Rathinam K."/>
            <person name="Alqarawi S."/>
            <person name="Khalil A.B."/>
            <person name="Sivakumar N."/>
        </authorList>
    </citation>
    <scope>NUCLEOTIDE SEQUENCE [LARGE SCALE GENOMIC DNA]</scope>
    <source>
        <strain evidence="3 4">AK1</strain>
    </source>
</reference>
<evidence type="ECO:0000256" key="1">
    <source>
        <dbReference type="SAM" id="MobiDB-lite"/>
    </source>
</evidence>
<name>M8DMN8_9BACL</name>
<evidence type="ECO:0000313" key="4">
    <source>
        <dbReference type="Proteomes" id="UP000012081"/>
    </source>
</evidence>
<feature type="domain" description="HNH nuclease" evidence="2">
    <location>
        <begin position="131"/>
        <end position="171"/>
    </location>
</feature>
<dbReference type="Gene3D" id="3.90.75.20">
    <property type="match status" value="1"/>
</dbReference>
<sequence length="207" mass="24264">MTERPWKNKEWLEKHYYELELSTHDMAELAGCTRKNIEYWMRKYDIPRRSGPAIYTARCLKKISETGKGREPFSKGLTKHDHPSIMRTSEKLSGERSPTWSGGKPINYRGYRLIKADDHPKRDKDGYVLEHRAAMESLTGRYLEDGEVVHHRDGNRLNNSPENLFLFPSNSAHVSFHNYKKHRDPSVTEEEFMEVYYGKDCAVRENA</sequence>
<dbReference type="RefSeq" id="WP_003386553.1">
    <property type="nucleotide sequence ID" value="NZ_APBN01000001.1"/>
</dbReference>
<dbReference type="SUPFAM" id="SSF54060">
    <property type="entry name" value="His-Me finger endonucleases"/>
    <property type="match status" value="1"/>
</dbReference>
<feature type="compositionally biased region" description="Basic and acidic residues" evidence="1">
    <location>
        <begin position="67"/>
        <end position="94"/>
    </location>
</feature>